<dbReference type="NCBIfam" id="TIGR01444">
    <property type="entry name" value="fkbM_fam"/>
    <property type="match status" value="1"/>
</dbReference>
<dbReference type="SUPFAM" id="SSF53335">
    <property type="entry name" value="S-adenosyl-L-methionine-dependent methyltransferases"/>
    <property type="match status" value="1"/>
</dbReference>
<dbReference type="PANTHER" id="PTHR34203:SF13">
    <property type="entry name" value="EXPRESSED PROTEIN"/>
    <property type="match status" value="1"/>
</dbReference>
<keyword evidence="3" id="KW-1185">Reference proteome</keyword>
<dbReference type="EMBL" id="FOZX01000007">
    <property type="protein sequence ID" value="SFS90755.1"/>
    <property type="molecule type" value="Genomic_DNA"/>
</dbReference>
<protein>
    <submittedName>
        <fullName evidence="2">Methyltransferase, FkbM family</fullName>
    </submittedName>
</protein>
<keyword evidence="2" id="KW-0489">Methyltransferase</keyword>
<reference evidence="3" key="1">
    <citation type="submission" date="2016-10" db="EMBL/GenBank/DDBJ databases">
        <authorList>
            <person name="Varghese N."/>
            <person name="Submissions S."/>
        </authorList>
    </citation>
    <scope>NUCLEOTIDE SEQUENCE [LARGE SCALE GENOMIC DNA]</scope>
    <source>
        <strain evidence="3">DSM 44771</strain>
    </source>
</reference>
<dbReference type="GO" id="GO:0032259">
    <property type="term" value="P:methylation"/>
    <property type="evidence" value="ECO:0007669"/>
    <property type="project" value="UniProtKB-KW"/>
</dbReference>
<keyword evidence="2" id="KW-0808">Transferase</keyword>
<gene>
    <name evidence="2" type="ORF">SAMN05660874_04131</name>
</gene>
<dbReference type="InterPro" id="IPR006342">
    <property type="entry name" value="FkbM_mtfrase"/>
</dbReference>
<dbReference type="InterPro" id="IPR029063">
    <property type="entry name" value="SAM-dependent_MTases_sf"/>
</dbReference>
<dbReference type="Pfam" id="PF05050">
    <property type="entry name" value="Methyltransf_21"/>
    <property type="match status" value="1"/>
</dbReference>
<dbReference type="PANTHER" id="PTHR34203">
    <property type="entry name" value="METHYLTRANSFERASE, FKBM FAMILY PROTEIN"/>
    <property type="match status" value="1"/>
</dbReference>
<sequence>MAEIRQVQVAGGFEVSVPQPEEVLLDEIQFIYNEIFVERTYLRHGIRLSESARVVDVGANVGMFCLFVAKEFPGTRILAFEPIPATHRALRENLDRHGVSGAEVVRAALGSRPEERVTFTFYPALHGNSTRYPEQKKINQDLIVEQIGPDAVERIMGAVEVEAEVRRLSDVLRDWEPEGRIDLLKVDVEGAELEVLQGLDEPDWQRIQQCVLEVQDFDDRLNTILELLHTHGFTTTVEPAPDIPETLRQSMVYAIR</sequence>
<evidence type="ECO:0000259" key="1">
    <source>
        <dbReference type="Pfam" id="PF05050"/>
    </source>
</evidence>
<dbReference type="InterPro" id="IPR052514">
    <property type="entry name" value="SAM-dependent_MTase"/>
</dbReference>
<evidence type="ECO:0000313" key="3">
    <source>
        <dbReference type="Proteomes" id="UP000198852"/>
    </source>
</evidence>
<dbReference type="Gene3D" id="3.40.50.150">
    <property type="entry name" value="Vaccinia Virus protein VP39"/>
    <property type="match status" value="1"/>
</dbReference>
<dbReference type="RefSeq" id="WP_175548189.1">
    <property type="nucleotide sequence ID" value="NZ_FOZX01000007.1"/>
</dbReference>
<proteinExistence type="predicted"/>
<feature type="domain" description="Methyltransferase FkbM" evidence="1">
    <location>
        <begin position="56"/>
        <end position="233"/>
    </location>
</feature>
<dbReference type="STRING" id="95161.SAMN05660874_04131"/>
<dbReference type="Proteomes" id="UP000198852">
    <property type="component" value="Unassembled WGS sequence"/>
</dbReference>
<organism evidence="2 3">
    <name type="scientific">Saccharopolyspora flava</name>
    <dbReference type="NCBI Taxonomy" id="95161"/>
    <lineage>
        <taxon>Bacteria</taxon>
        <taxon>Bacillati</taxon>
        <taxon>Actinomycetota</taxon>
        <taxon>Actinomycetes</taxon>
        <taxon>Pseudonocardiales</taxon>
        <taxon>Pseudonocardiaceae</taxon>
        <taxon>Saccharopolyspora</taxon>
    </lineage>
</organism>
<accession>A0A1I6TNK7</accession>
<name>A0A1I6TNK7_9PSEU</name>
<dbReference type="GO" id="GO:0008168">
    <property type="term" value="F:methyltransferase activity"/>
    <property type="evidence" value="ECO:0007669"/>
    <property type="project" value="UniProtKB-KW"/>
</dbReference>
<dbReference type="AlphaFoldDB" id="A0A1I6TNK7"/>
<evidence type="ECO:0000313" key="2">
    <source>
        <dbReference type="EMBL" id="SFS90755.1"/>
    </source>
</evidence>